<feature type="domain" description="CHCH" evidence="3">
    <location>
        <begin position="93"/>
        <end position="126"/>
    </location>
</feature>
<dbReference type="GO" id="GO:0005634">
    <property type="term" value="C:nucleus"/>
    <property type="evidence" value="ECO:0007669"/>
    <property type="project" value="TreeGrafter"/>
</dbReference>
<name>A0A1B6EJJ3_9HEMI</name>
<evidence type="ECO:0000256" key="1">
    <source>
        <dbReference type="ARBA" id="ARBA00023157"/>
    </source>
</evidence>
<feature type="region of interest" description="Disordered" evidence="2">
    <location>
        <begin position="1"/>
        <end position="39"/>
    </location>
</feature>
<dbReference type="PANTHER" id="PTHR13523:SF2">
    <property type="entry name" value="COILED-COIL-HELIX-COILED-COIL-HELIX DOMAIN CONTAINING 2, ISOFORM A-RELATED"/>
    <property type="match status" value="1"/>
</dbReference>
<evidence type="ECO:0000259" key="3">
    <source>
        <dbReference type="Pfam" id="PF06747"/>
    </source>
</evidence>
<dbReference type="Pfam" id="PF06747">
    <property type="entry name" value="CHCH"/>
    <property type="match status" value="1"/>
</dbReference>
<proteinExistence type="predicted"/>
<organism evidence="4">
    <name type="scientific">Cuerna arida</name>
    <dbReference type="NCBI Taxonomy" id="1464854"/>
    <lineage>
        <taxon>Eukaryota</taxon>
        <taxon>Metazoa</taxon>
        <taxon>Ecdysozoa</taxon>
        <taxon>Arthropoda</taxon>
        <taxon>Hexapoda</taxon>
        <taxon>Insecta</taxon>
        <taxon>Pterygota</taxon>
        <taxon>Neoptera</taxon>
        <taxon>Paraneoptera</taxon>
        <taxon>Hemiptera</taxon>
        <taxon>Auchenorrhyncha</taxon>
        <taxon>Membracoidea</taxon>
        <taxon>Cicadellidae</taxon>
        <taxon>Cicadellinae</taxon>
        <taxon>Proconiini</taxon>
        <taxon>Cuerna</taxon>
    </lineage>
</organism>
<dbReference type="GO" id="GO:0005739">
    <property type="term" value="C:mitochondrion"/>
    <property type="evidence" value="ECO:0007669"/>
    <property type="project" value="TreeGrafter"/>
</dbReference>
<dbReference type="EMBL" id="GECZ01031672">
    <property type="protein sequence ID" value="JAS38097.1"/>
    <property type="molecule type" value="Transcribed_RNA"/>
</dbReference>
<protein>
    <recommendedName>
        <fullName evidence="3">CHCH domain-containing protein</fullName>
    </recommendedName>
</protein>
<dbReference type="InterPro" id="IPR009069">
    <property type="entry name" value="Cys_alpha_HP_mot_SF"/>
</dbReference>
<sequence>MPRRGRSSTASSRRNLPARAPVAAPAPMRPATAMQPQQPSLFGQMASTAAGVAVGSAIGHTAGAAITGAFSGGNSEAPVIQQQPMQQPQSNPCLEELKQLVDCSSTQADISLCQGFSEALRQCRSRYNMMM</sequence>
<dbReference type="PROSITE" id="PS51808">
    <property type="entry name" value="CHCH"/>
    <property type="match status" value="1"/>
</dbReference>
<keyword evidence="1" id="KW-1015">Disulfide bond</keyword>
<accession>A0A1B6EJJ3</accession>
<dbReference type="PANTHER" id="PTHR13523">
    <property type="entry name" value="COILED-COIL-HELIX-COILED-COIL-HELIX DOMAIN CONTAINING 2/NUR77"/>
    <property type="match status" value="1"/>
</dbReference>
<feature type="compositionally biased region" description="Low complexity" evidence="2">
    <location>
        <begin position="7"/>
        <end position="39"/>
    </location>
</feature>
<dbReference type="InterPro" id="IPR055304">
    <property type="entry name" value="CHCHD2/10-like"/>
</dbReference>
<dbReference type="SUPFAM" id="SSF47072">
    <property type="entry name" value="Cysteine alpha-hairpin motif"/>
    <property type="match status" value="1"/>
</dbReference>
<evidence type="ECO:0000256" key="2">
    <source>
        <dbReference type="SAM" id="MobiDB-lite"/>
    </source>
</evidence>
<dbReference type="AlphaFoldDB" id="A0A1B6EJJ3"/>
<reference evidence="4" key="1">
    <citation type="submission" date="2015-11" db="EMBL/GenBank/DDBJ databases">
        <title>De novo transcriptome assembly of four potential Pierce s Disease insect vectors from Arizona vineyards.</title>
        <authorList>
            <person name="Tassone E.E."/>
        </authorList>
    </citation>
    <scope>NUCLEOTIDE SEQUENCE</scope>
</reference>
<evidence type="ECO:0000313" key="4">
    <source>
        <dbReference type="EMBL" id="JAS38097.1"/>
    </source>
</evidence>
<gene>
    <name evidence="4" type="ORF">g.6084</name>
</gene>
<dbReference type="InterPro" id="IPR010625">
    <property type="entry name" value="CHCH"/>
</dbReference>
<dbReference type="GO" id="GO:0007005">
    <property type="term" value="P:mitochondrion organization"/>
    <property type="evidence" value="ECO:0007669"/>
    <property type="project" value="InterPro"/>
</dbReference>